<feature type="transmembrane region" description="Helical" evidence="8">
    <location>
        <begin position="102"/>
        <end position="121"/>
    </location>
</feature>
<feature type="transmembrane region" description="Helical" evidence="8">
    <location>
        <begin position="76"/>
        <end position="96"/>
    </location>
</feature>
<keyword evidence="6 8" id="KW-1133">Transmembrane helix</keyword>
<keyword evidence="1" id="KW-1003">Cell membrane</keyword>
<keyword evidence="5" id="KW-0378">Hydrolase</keyword>
<dbReference type="InterPro" id="IPR006741">
    <property type="entry name" value="AgrB"/>
</dbReference>
<evidence type="ECO:0000313" key="10">
    <source>
        <dbReference type="Proteomes" id="UP000262969"/>
    </source>
</evidence>
<evidence type="ECO:0000256" key="8">
    <source>
        <dbReference type="SAM" id="Phobius"/>
    </source>
</evidence>
<evidence type="ECO:0000256" key="5">
    <source>
        <dbReference type="ARBA" id="ARBA00022801"/>
    </source>
</evidence>
<evidence type="ECO:0000256" key="1">
    <source>
        <dbReference type="ARBA" id="ARBA00022475"/>
    </source>
</evidence>
<protein>
    <recommendedName>
        <fullName evidence="11">Accessory gene regulator B</fullName>
    </recommendedName>
</protein>
<keyword evidence="3" id="KW-0645">Protease</keyword>
<dbReference type="Pfam" id="PF04647">
    <property type="entry name" value="AgrB"/>
    <property type="match status" value="1"/>
</dbReference>
<feature type="transmembrane region" description="Helical" evidence="8">
    <location>
        <begin position="164"/>
        <end position="184"/>
    </location>
</feature>
<dbReference type="GO" id="GO:0016020">
    <property type="term" value="C:membrane"/>
    <property type="evidence" value="ECO:0007669"/>
    <property type="project" value="InterPro"/>
</dbReference>
<dbReference type="AlphaFoldDB" id="A0A3D2X7P5"/>
<evidence type="ECO:0000256" key="2">
    <source>
        <dbReference type="ARBA" id="ARBA00022654"/>
    </source>
</evidence>
<organism evidence="9 10">
    <name type="scientific">Lachnoclostridium phytofermentans</name>
    <dbReference type="NCBI Taxonomy" id="66219"/>
    <lineage>
        <taxon>Bacteria</taxon>
        <taxon>Bacillati</taxon>
        <taxon>Bacillota</taxon>
        <taxon>Clostridia</taxon>
        <taxon>Lachnospirales</taxon>
        <taxon>Lachnospiraceae</taxon>
    </lineage>
</organism>
<dbReference type="SMART" id="SM00793">
    <property type="entry name" value="AgrB"/>
    <property type="match status" value="1"/>
</dbReference>
<evidence type="ECO:0000256" key="4">
    <source>
        <dbReference type="ARBA" id="ARBA00022692"/>
    </source>
</evidence>
<dbReference type="GO" id="GO:0006508">
    <property type="term" value="P:proteolysis"/>
    <property type="evidence" value="ECO:0007669"/>
    <property type="project" value="UniProtKB-KW"/>
</dbReference>
<reference evidence="9 10" key="1">
    <citation type="journal article" date="2018" name="Nat. Biotechnol.">
        <title>A standardized bacterial taxonomy based on genome phylogeny substantially revises the tree of life.</title>
        <authorList>
            <person name="Parks D.H."/>
            <person name="Chuvochina M."/>
            <person name="Waite D.W."/>
            <person name="Rinke C."/>
            <person name="Skarshewski A."/>
            <person name="Chaumeil P.A."/>
            <person name="Hugenholtz P."/>
        </authorList>
    </citation>
    <scope>NUCLEOTIDE SEQUENCE [LARGE SCALE GENOMIC DNA]</scope>
    <source>
        <strain evidence="9">UBA11728</strain>
    </source>
</reference>
<evidence type="ECO:0000256" key="7">
    <source>
        <dbReference type="ARBA" id="ARBA00023136"/>
    </source>
</evidence>
<keyword evidence="7 8" id="KW-0472">Membrane</keyword>
<dbReference type="GO" id="GO:0008233">
    <property type="term" value="F:peptidase activity"/>
    <property type="evidence" value="ECO:0007669"/>
    <property type="project" value="UniProtKB-KW"/>
</dbReference>
<evidence type="ECO:0000313" key="9">
    <source>
        <dbReference type="EMBL" id="HCL02565.1"/>
    </source>
</evidence>
<accession>A0A3D2X7P5</accession>
<evidence type="ECO:0008006" key="11">
    <source>
        <dbReference type="Google" id="ProtNLM"/>
    </source>
</evidence>
<feature type="transmembrane region" description="Helical" evidence="8">
    <location>
        <begin position="142"/>
        <end position="158"/>
    </location>
</feature>
<keyword evidence="4 8" id="KW-0812">Transmembrane</keyword>
<comment type="caution">
    <text evidence="9">The sequence shown here is derived from an EMBL/GenBank/DDBJ whole genome shotgun (WGS) entry which is preliminary data.</text>
</comment>
<gene>
    <name evidence="9" type="ORF">DHW61_09140</name>
</gene>
<evidence type="ECO:0000256" key="6">
    <source>
        <dbReference type="ARBA" id="ARBA00022989"/>
    </source>
</evidence>
<dbReference type="EMBL" id="DPVV01000299">
    <property type="protein sequence ID" value="HCL02565.1"/>
    <property type="molecule type" value="Genomic_DNA"/>
</dbReference>
<dbReference type="GO" id="GO:0009372">
    <property type="term" value="P:quorum sensing"/>
    <property type="evidence" value="ECO:0007669"/>
    <property type="project" value="UniProtKB-KW"/>
</dbReference>
<name>A0A3D2X7P5_9FIRM</name>
<evidence type="ECO:0000256" key="3">
    <source>
        <dbReference type="ARBA" id="ARBA00022670"/>
    </source>
</evidence>
<dbReference type="Proteomes" id="UP000262969">
    <property type="component" value="Unassembled WGS sequence"/>
</dbReference>
<keyword evidence="2" id="KW-0673">Quorum sensing</keyword>
<sequence length="191" mass="22708">MNHFTYNDLEQLLMTTKGYEPIRAKRAVYQTKNFLRSLIFSLLIAFILFWFHCLEEAVIAMIVLKLYRSNSGGIHVKNYLVCFFSSLLLVGAIIVITKLVPLTIQLEIILWLINLFLWYRYVPQGTAARPIRKMVEKKEMKFKFFIAMVLTFLIRFLWMEIYSMCLFSMLLILLLTTPMVYKIFKVQHDRI</sequence>
<feature type="transmembrane region" description="Helical" evidence="8">
    <location>
        <begin position="38"/>
        <end position="64"/>
    </location>
</feature>
<proteinExistence type="predicted"/>